<dbReference type="AlphaFoldDB" id="X1TGQ3"/>
<dbReference type="EMBL" id="BARW01010048">
    <property type="protein sequence ID" value="GAI86775.1"/>
    <property type="molecule type" value="Genomic_DNA"/>
</dbReference>
<proteinExistence type="predicted"/>
<accession>X1TGQ3</accession>
<sequence length="79" mass="8397">ELMAAAQGQADYLASEYGANFPSWDMGHIGAGGTYAIDRAVAAGYNVGPGWNVVENWALVSIMRWIVAVCETLAMLGVF</sequence>
<reference evidence="1" key="1">
    <citation type="journal article" date="2014" name="Front. Microbiol.">
        <title>High frequency of phylogenetically diverse reductive dehalogenase-homologous genes in deep subseafloor sedimentary metagenomes.</title>
        <authorList>
            <person name="Kawai M."/>
            <person name="Futagami T."/>
            <person name="Toyoda A."/>
            <person name="Takaki Y."/>
            <person name="Nishi S."/>
            <person name="Hori S."/>
            <person name="Arai W."/>
            <person name="Tsubouchi T."/>
            <person name="Morono Y."/>
            <person name="Uchiyama I."/>
            <person name="Ito T."/>
            <person name="Fujiyama A."/>
            <person name="Inagaki F."/>
            <person name="Takami H."/>
        </authorList>
    </citation>
    <scope>NUCLEOTIDE SEQUENCE</scope>
    <source>
        <strain evidence="1">Expedition CK06-06</strain>
    </source>
</reference>
<evidence type="ECO:0000313" key="1">
    <source>
        <dbReference type="EMBL" id="GAI86775.1"/>
    </source>
</evidence>
<gene>
    <name evidence="1" type="ORF">S12H4_19958</name>
</gene>
<name>X1TGQ3_9ZZZZ</name>
<organism evidence="1">
    <name type="scientific">marine sediment metagenome</name>
    <dbReference type="NCBI Taxonomy" id="412755"/>
    <lineage>
        <taxon>unclassified sequences</taxon>
        <taxon>metagenomes</taxon>
        <taxon>ecological metagenomes</taxon>
    </lineage>
</organism>
<comment type="caution">
    <text evidence="1">The sequence shown here is derived from an EMBL/GenBank/DDBJ whole genome shotgun (WGS) entry which is preliminary data.</text>
</comment>
<protein>
    <submittedName>
        <fullName evidence="1">Uncharacterized protein</fullName>
    </submittedName>
</protein>
<feature type="non-terminal residue" evidence="1">
    <location>
        <position position="1"/>
    </location>
</feature>